<comment type="caution">
    <text evidence="10">The sequence shown here is derived from an EMBL/GenBank/DDBJ whole genome shotgun (WGS) entry which is preliminary data.</text>
</comment>
<name>A0A9P8UEE2_9PEZI</name>
<dbReference type="RefSeq" id="XP_045954927.1">
    <property type="nucleotide sequence ID" value="XM_046105986.1"/>
</dbReference>
<sequence length="387" mass="39820">MKFLASTLLLLPLGALSAPCSGRLATSTSGGAQSSVPAIPTPSASASSVPVTSVHATSVPAPSVPTSSVPAPSISTPSVPVPSGSASDSINALFVAKGKKYIGTAADRGTLSKSKISSIVKADFGQVTPENSMKWDAIEPTQGGFSFDGADFLVDFAAQNGLSIRGHTLLWHSQLPSWVSDITDKATLTSVLENHISTIVGRYAGKIRAWDVVNEIFNSDGSLRSSVFSDVLGEDLVPIAFNAAHKADPTAKLYINDFGLDSVNAKITDGMVAHVTKWLAAGVPIHGIGSQAHLLSAGAASGVADALSALATSGVEEIAITELDIAGAPAEDYTTVVDACLKVESCVGITLWGVDDADSWLADKTPLLFDTSLNKKAAYTAIVDQLS</sequence>
<dbReference type="SUPFAM" id="SSF51445">
    <property type="entry name" value="(Trans)glycosidases"/>
    <property type="match status" value="1"/>
</dbReference>
<dbReference type="Proteomes" id="UP000758603">
    <property type="component" value="Unassembled WGS sequence"/>
</dbReference>
<feature type="domain" description="GH10" evidence="9">
    <location>
        <begin position="105"/>
        <end position="385"/>
    </location>
</feature>
<comment type="similarity">
    <text evidence="1 6">Belongs to the glycosyl hydrolase 10 (cellulase F) family.</text>
</comment>
<evidence type="ECO:0000256" key="6">
    <source>
        <dbReference type="RuleBase" id="RU361174"/>
    </source>
</evidence>
<organism evidence="10 11">
    <name type="scientific">Truncatella angustata</name>
    <dbReference type="NCBI Taxonomy" id="152316"/>
    <lineage>
        <taxon>Eukaryota</taxon>
        <taxon>Fungi</taxon>
        <taxon>Dikarya</taxon>
        <taxon>Ascomycota</taxon>
        <taxon>Pezizomycotina</taxon>
        <taxon>Sordariomycetes</taxon>
        <taxon>Xylariomycetidae</taxon>
        <taxon>Amphisphaeriales</taxon>
        <taxon>Sporocadaceae</taxon>
        <taxon>Truncatella</taxon>
    </lineage>
</organism>
<comment type="catalytic activity">
    <reaction evidence="6">
        <text>Endohydrolysis of (1-&gt;4)-beta-D-xylosidic linkages in xylans.</text>
        <dbReference type="EC" id="3.2.1.8"/>
    </reaction>
</comment>
<keyword evidence="11" id="KW-1185">Reference proteome</keyword>
<dbReference type="AlphaFoldDB" id="A0A9P8UEE2"/>
<dbReference type="Pfam" id="PF00331">
    <property type="entry name" value="Glyco_hydro_10"/>
    <property type="match status" value="1"/>
</dbReference>
<dbReference type="EC" id="3.2.1.8" evidence="6"/>
<protein>
    <recommendedName>
        <fullName evidence="6">Beta-xylanase</fullName>
        <ecNumber evidence="6">3.2.1.8</ecNumber>
    </recommendedName>
</protein>
<dbReference type="EMBL" id="JAGPXC010000007">
    <property type="protein sequence ID" value="KAH6648420.1"/>
    <property type="molecule type" value="Genomic_DNA"/>
</dbReference>
<evidence type="ECO:0000256" key="2">
    <source>
        <dbReference type="ARBA" id="ARBA00022801"/>
    </source>
</evidence>
<evidence type="ECO:0000256" key="1">
    <source>
        <dbReference type="ARBA" id="ARBA00007495"/>
    </source>
</evidence>
<dbReference type="OrthoDB" id="3055998at2759"/>
<keyword evidence="4 6" id="KW-0326">Glycosidase</keyword>
<keyword evidence="5 6" id="KW-0624">Polysaccharide degradation</keyword>
<dbReference type="InterPro" id="IPR017853">
    <property type="entry name" value="GH"/>
</dbReference>
<keyword evidence="3 6" id="KW-0119">Carbohydrate metabolism</keyword>
<dbReference type="InterPro" id="IPR044846">
    <property type="entry name" value="GH10"/>
</dbReference>
<keyword evidence="8" id="KW-0732">Signal</keyword>
<evidence type="ECO:0000256" key="8">
    <source>
        <dbReference type="SAM" id="SignalP"/>
    </source>
</evidence>
<proteinExistence type="inferred from homology"/>
<evidence type="ECO:0000256" key="7">
    <source>
        <dbReference type="SAM" id="MobiDB-lite"/>
    </source>
</evidence>
<dbReference type="SMART" id="SM00633">
    <property type="entry name" value="Glyco_10"/>
    <property type="match status" value="1"/>
</dbReference>
<dbReference type="PRINTS" id="PR00134">
    <property type="entry name" value="GLHYDRLASE10"/>
</dbReference>
<dbReference type="GeneID" id="70134877"/>
<feature type="region of interest" description="Disordered" evidence="7">
    <location>
        <begin position="56"/>
        <end position="81"/>
    </location>
</feature>
<dbReference type="PANTHER" id="PTHR31490">
    <property type="entry name" value="GLYCOSYL HYDROLASE"/>
    <property type="match status" value="1"/>
</dbReference>
<evidence type="ECO:0000259" key="9">
    <source>
        <dbReference type="PROSITE" id="PS51760"/>
    </source>
</evidence>
<feature type="region of interest" description="Disordered" evidence="7">
    <location>
        <begin position="24"/>
        <end position="43"/>
    </location>
</feature>
<dbReference type="PROSITE" id="PS51760">
    <property type="entry name" value="GH10_2"/>
    <property type="match status" value="1"/>
</dbReference>
<feature type="signal peptide" evidence="8">
    <location>
        <begin position="1"/>
        <end position="17"/>
    </location>
</feature>
<accession>A0A9P8UEE2</accession>
<dbReference type="Gene3D" id="3.20.20.80">
    <property type="entry name" value="Glycosidases"/>
    <property type="match status" value="1"/>
</dbReference>
<evidence type="ECO:0000256" key="3">
    <source>
        <dbReference type="ARBA" id="ARBA00023277"/>
    </source>
</evidence>
<keyword evidence="2 6" id="KW-0378">Hydrolase</keyword>
<feature type="compositionally biased region" description="Low complexity" evidence="7">
    <location>
        <begin position="34"/>
        <end position="43"/>
    </location>
</feature>
<evidence type="ECO:0000313" key="10">
    <source>
        <dbReference type="EMBL" id="KAH6648420.1"/>
    </source>
</evidence>
<dbReference type="GO" id="GO:0000272">
    <property type="term" value="P:polysaccharide catabolic process"/>
    <property type="evidence" value="ECO:0007669"/>
    <property type="project" value="UniProtKB-KW"/>
</dbReference>
<evidence type="ECO:0000313" key="11">
    <source>
        <dbReference type="Proteomes" id="UP000758603"/>
    </source>
</evidence>
<gene>
    <name evidence="10" type="ORF">BKA67DRAFT_648462</name>
</gene>
<evidence type="ECO:0000256" key="4">
    <source>
        <dbReference type="ARBA" id="ARBA00023295"/>
    </source>
</evidence>
<dbReference type="InterPro" id="IPR001000">
    <property type="entry name" value="GH10_dom"/>
</dbReference>
<dbReference type="GO" id="GO:0031176">
    <property type="term" value="F:endo-1,4-beta-xylanase activity"/>
    <property type="evidence" value="ECO:0007669"/>
    <property type="project" value="UniProtKB-EC"/>
</dbReference>
<feature type="chain" id="PRO_5040482928" description="Beta-xylanase" evidence="8">
    <location>
        <begin position="18"/>
        <end position="387"/>
    </location>
</feature>
<dbReference type="PANTHER" id="PTHR31490:SF76">
    <property type="entry name" value="ENDO-1,4-BETA-XYLANASE C"/>
    <property type="match status" value="1"/>
</dbReference>
<feature type="compositionally biased region" description="Polar residues" evidence="7">
    <location>
        <begin position="24"/>
        <end position="33"/>
    </location>
</feature>
<reference evidence="10" key="1">
    <citation type="journal article" date="2021" name="Nat. Commun.">
        <title>Genetic determinants of endophytism in the Arabidopsis root mycobiome.</title>
        <authorList>
            <person name="Mesny F."/>
            <person name="Miyauchi S."/>
            <person name="Thiergart T."/>
            <person name="Pickel B."/>
            <person name="Atanasova L."/>
            <person name="Karlsson M."/>
            <person name="Huettel B."/>
            <person name="Barry K.W."/>
            <person name="Haridas S."/>
            <person name="Chen C."/>
            <person name="Bauer D."/>
            <person name="Andreopoulos W."/>
            <person name="Pangilinan J."/>
            <person name="LaButti K."/>
            <person name="Riley R."/>
            <person name="Lipzen A."/>
            <person name="Clum A."/>
            <person name="Drula E."/>
            <person name="Henrissat B."/>
            <person name="Kohler A."/>
            <person name="Grigoriev I.V."/>
            <person name="Martin F.M."/>
            <person name="Hacquard S."/>
        </authorList>
    </citation>
    <scope>NUCLEOTIDE SEQUENCE</scope>
    <source>
        <strain evidence="10">MPI-SDFR-AT-0073</strain>
    </source>
</reference>
<evidence type="ECO:0000256" key="5">
    <source>
        <dbReference type="ARBA" id="ARBA00023326"/>
    </source>
</evidence>